<protein>
    <submittedName>
        <fullName evidence="5">MarR family protein</fullName>
    </submittedName>
</protein>
<name>A0A6N2U9Q4_9FIRM</name>
<organism evidence="5">
    <name type="scientific">uncultured Anaerotruncus sp</name>
    <dbReference type="NCBI Taxonomy" id="905011"/>
    <lineage>
        <taxon>Bacteria</taxon>
        <taxon>Bacillati</taxon>
        <taxon>Bacillota</taxon>
        <taxon>Clostridia</taxon>
        <taxon>Eubacteriales</taxon>
        <taxon>Oscillospiraceae</taxon>
        <taxon>Anaerotruncus</taxon>
        <taxon>environmental samples</taxon>
    </lineage>
</organism>
<feature type="domain" description="HTH marR-type" evidence="4">
    <location>
        <begin position="13"/>
        <end position="159"/>
    </location>
</feature>
<dbReference type="SUPFAM" id="SSF46785">
    <property type="entry name" value="Winged helix' DNA-binding domain"/>
    <property type="match status" value="1"/>
</dbReference>
<keyword evidence="3" id="KW-0804">Transcription</keyword>
<evidence type="ECO:0000313" key="5">
    <source>
        <dbReference type="EMBL" id="VYT15324.1"/>
    </source>
</evidence>
<keyword evidence="2" id="KW-0238">DNA-binding</keyword>
<reference evidence="5" key="1">
    <citation type="submission" date="2019-11" db="EMBL/GenBank/DDBJ databases">
        <authorList>
            <person name="Feng L."/>
        </authorList>
    </citation>
    <scope>NUCLEOTIDE SEQUENCE</scope>
    <source>
        <strain evidence="5">AundefinedLFYP135</strain>
    </source>
</reference>
<sequence>MLQIDEMDPSQSINDLFQPLYQRASNIYTFVALRNQADEISRDYGTGELSNMTEAHLVIDICDHEGATVTELAEMSCRTKSAISQIIAKIEKKGYITRKRCKSNYRVYHFYPTEEGLRLCRQHKIYDVQMMLATNERLLKFCTQEEIDAFYKVLHYRCIDLKERLDTDRKASMEKEKAAK</sequence>
<dbReference type="SMART" id="SM00347">
    <property type="entry name" value="HTH_MARR"/>
    <property type="match status" value="1"/>
</dbReference>
<proteinExistence type="predicted"/>
<keyword evidence="1" id="KW-0805">Transcription regulation</keyword>
<dbReference type="InterPro" id="IPR036390">
    <property type="entry name" value="WH_DNA-bd_sf"/>
</dbReference>
<accession>A0A6N2U9Q4</accession>
<dbReference type="Gene3D" id="1.10.10.10">
    <property type="entry name" value="Winged helix-like DNA-binding domain superfamily/Winged helix DNA-binding domain"/>
    <property type="match status" value="1"/>
</dbReference>
<evidence type="ECO:0000256" key="3">
    <source>
        <dbReference type="ARBA" id="ARBA00023163"/>
    </source>
</evidence>
<gene>
    <name evidence="5" type="ORF">AULFYP135_01857</name>
</gene>
<dbReference type="GO" id="GO:0003700">
    <property type="term" value="F:DNA-binding transcription factor activity"/>
    <property type="evidence" value="ECO:0007669"/>
    <property type="project" value="InterPro"/>
</dbReference>
<evidence type="ECO:0000259" key="4">
    <source>
        <dbReference type="PROSITE" id="PS50995"/>
    </source>
</evidence>
<dbReference type="Pfam" id="PF01047">
    <property type="entry name" value="MarR"/>
    <property type="match status" value="1"/>
</dbReference>
<dbReference type="AlphaFoldDB" id="A0A6N2U9Q4"/>
<dbReference type="PANTHER" id="PTHR35790:SF4">
    <property type="entry name" value="HTH-TYPE TRANSCRIPTIONAL REGULATOR PCHR"/>
    <property type="match status" value="1"/>
</dbReference>
<dbReference type="InterPro" id="IPR052067">
    <property type="entry name" value="Metal_resp_HTH_trans_reg"/>
</dbReference>
<dbReference type="EMBL" id="CACRSL010000003">
    <property type="protein sequence ID" value="VYT15324.1"/>
    <property type="molecule type" value="Genomic_DNA"/>
</dbReference>
<dbReference type="GO" id="GO:0003677">
    <property type="term" value="F:DNA binding"/>
    <property type="evidence" value="ECO:0007669"/>
    <property type="project" value="UniProtKB-KW"/>
</dbReference>
<dbReference type="InterPro" id="IPR000835">
    <property type="entry name" value="HTH_MarR-typ"/>
</dbReference>
<dbReference type="PROSITE" id="PS50995">
    <property type="entry name" value="HTH_MARR_2"/>
    <property type="match status" value="1"/>
</dbReference>
<evidence type="ECO:0000256" key="2">
    <source>
        <dbReference type="ARBA" id="ARBA00023125"/>
    </source>
</evidence>
<dbReference type="InterPro" id="IPR036388">
    <property type="entry name" value="WH-like_DNA-bd_sf"/>
</dbReference>
<dbReference type="PANTHER" id="PTHR35790">
    <property type="entry name" value="HTH-TYPE TRANSCRIPTIONAL REGULATOR PCHR"/>
    <property type="match status" value="1"/>
</dbReference>
<evidence type="ECO:0000256" key="1">
    <source>
        <dbReference type="ARBA" id="ARBA00023015"/>
    </source>
</evidence>